<accession>D2U223</accession>
<proteinExistence type="predicted"/>
<keyword evidence="1" id="KW-0472">Membrane</keyword>
<name>D2U223_9GAMM</name>
<feature type="transmembrane region" description="Helical" evidence="1">
    <location>
        <begin position="20"/>
        <end position="38"/>
    </location>
</feature>
<evidence type="ECO:0000313" key="2">
    <source>
        <dbReference type="EMBL" id="CBA74965.1"/>
    </source>
</evidence>
<reference evidence="2" key="1">
    <citation type="journal article" date="2010" name="Insect Mol. Biol.">
        <title>The draft genome sequence of Arsenophonus nasoniae, son-killer bacterium of Nasonia vitripennis, reveals genes associated with virulence and symbiosis.</title>
        <authorList>
            <person name="Wilkes T."/>
            <person name="Darby A.C."/>
            <person name="Choi J."/>
            <person name="Colborne J.K."/>
            <person name="Werren J.H."/>
            <person name="Hurst G.D.D."/>
        </authorList>
    </citation>
    <scope>NUCLEOTIDE SEQUENCE</scope>
</reference>
<sequence>MKFINNFSILRKINNDLSAYFPFIFLALFIILSANKSFKIKKLVKKCLFYSIKYHLITPQSVSVLY</sequence>
<organism evidence="2">
    <name type="scientific">Arsenophonus nasoniae</name>
    <name type="common">son-killer infecting Nasonia vitripennis</name>
    <dbReference type="NCBI Taxonomy" id="638"/>
    <lineage>
        <taxon>Bacteria</taxon>
        <taxon>Pseudomonadati</taxon>
        <taxon>Pseudomonadota</taxon>
        <taxon>Gammaproteobacteria</taxon>
        <taxon>Enterobacterales</taxon>
        <taxon>Morganellaceae</taxon>
        <taxon>Arsenophonus</taxon>
    </lineage>
</organism>
<keyword evidence="1" id="KW-0812">Transmembrane</keyword>
<dbReference type="AlphaFoldDB" id="D2U223"/>
<dbReference type="EMBL" id="FN545249">
    <property type="protein sequence ID" value="CBA74965.1"/>
    <property type="molecule type" value="Genomic_DNA"/>
</dbReference>
<keyword evidence="1" id="KW-1133">Transmembrane helix</keyword>
<evidence type="ECO:0000256" key="1">
    <source>
        <dbReference type="SAM" id="Phobius"/>
    </source>
</evidence>
<protein>
    <submittedName>
        <fullName evidence="2">Uncharacterized protein</fullName>
    </submittedName>
</protein>
<gene>
    <name evidence="2" type="ORF">ARN_26270</name>
</gene>